<protein>
    <submittedName>
        <fullName evidence="1">Antitoxin</fullName>
    </submittedName>
</protein>
<reference evidence="1 2" key="1">
    <citation type="submission" date="2018-07" db="EMBL/GenBank/DDBJ databases">
        <title>Streptomyces species from bats.</title>
        <authorList>
            <person name="Dunlap C."/>
        </authorList>
    </citation>
    <scope>NUCLEOTIDE SEQUENCE [LARGE SCALE GENOMIC DNA]</scope>
    <source>
        <strain evidence="1 2">AC230</strain>
    </source>
</reference>
<evidence type="ECO:0000313" key="2">
    <source>
        <dbReference type="Proteomes" id="UP000253741"/>
    </source>
</evidence>
<dbReference type="Pfam" id="PF14013">
    <property type="entry name" value="MT0933_antitox"/>
    <property type="match status" value="1"/>
</dbReference>
<proteinExistence type="predicted"/>
<dbReference type="EMBL" id="QQNA01000359">
    <property type="protein sequence ID" value="RDG32632.1"/>
    <property type="molecule type" value="Genomic_DNA"/>
</dbReference>
<organism evidence="1 2">
    <name type="scientific">Streptomyces corynorhini</name>
    <dbReference type="NCBI Taxonomy" id="2282652"/>
    <lineage>
        <taxon>Bacteria</taxon>
        <taxon>Bacillati</taxon>
        <taxon>Actinomycetota</taxon>
        <taxon>Actinomycetes</taxon>
        <taxon>Kitasatosporales</taxon>
        <taxon>Streptomycetaceae</taxon>
        <taxon>Streptomyces</taxon>
    </lineage>
</organism>
<keyword evidence="2" id="KW-1185">Reference proteome</keyword>
<dbReference type="Proteomes" id="UP000253741">
    <property type="component" value="Unassembled WGS sequence"/>
</dbReference>
<sequence length="75" mass="8064">MFDRLKDLKDKATDLASEHGEVIGQGLEKVASVIDDKTDGKYSDHLDTGVEKAKGFIEGLDEKDGAGEPDAVKES</sequence>
<name>A0A370AW14_9ACTN</name>
<dbReference type="OrthoDB" id="3402428at2"/>
<evidence type="ECO:0000313" key="1">
    <source>
        <dbReference type="EMBL" id="RDG32632.1"/>
    </source>
</evidence>
<comment type="caution">
    <text evidence="1">The sequence shown here is derived from an EMBL/GenBank/DDBJ whole genome shotgun (WGS) entry which is preliminary data.</text>
</comment>
<dbReference type="InterPro" id="IPR028037">
    <property type="entry name" value="Antitoxin_Rv0909/MT0933"/>
</dbReference>
<gene>
    <name evidence="1" type="ORF">DVH02_32200</name>
</gene>
<dbReference type="RefSeq" id="WP_114627389.1">
    <property type="nucleotide sequence ID" value="NZ_QQNA01000359.1"/>
</dbReference>
<dbReference type="AlphaFoldDB" id="A0A370AW14"/>
<accession>A0A370AW14</accession>